<feature type="domain" description="Peptidase S8/S53" evidence="8">
    <location>
        <begin position="132"/>
        <end position="369"/>
    </location>
</feature>
<reference evidence="10" key="1">
    <citation type="submission" date="2021-11" db="EMBL/GenBank/DDBJ databases">
        <title>Cultivation dependent microbiological survey of springs from the worlds oldest radium mine currently devoted to the extraction of radon-saturated water.</title>
        <authorList>
            <person name="Kapinusova G."/>
            <person name="Smrhova T."/>
            <person name="Strejcek M."/>
            <person name="Suman J."/>
            <person name="Jani K."/>
            <person name="Pajer P."/>
            <person name="Uhlik O."/>
        </authorList>
    </citation>
    <scope>NUCLEOTIDE SEQUENCE [LARGE SCALE GENOMIC DNA]</scope>
    <source>
        <strain evidence="10">J379</strain>
    </source>
</reference>
<dbReference type="PROSITE" id="PS51892">
    <property type="entry name" value="SUBTILASE"/>
    <property type="match status" value="1"/>
</dbReference>
<dbReference type="PANTHER" id="PTHR43806:SF11">
    <property type="entry name" value="CEREVISIN-RELATED"/>
    <property type="match status" value="1"/>
</dbReference>
<accession>A0ABY5PGD1</accession>
<dbReference type="InterPro" id="IPR037045">
    <property type="entry name" value="S8pro/Inhibitor_I9_sf"/>
</dbReference>
<evidence type="ECO:0000256" key="5">
    <source>
        <dbReference type="PROSITE-ProRule" id="PRU01240"/>
    </source>
</evidence>
<evidence type="ECO:0000259" key="8">
    <source>
        <dbReference type="Pfam" id="PF00082"/>
    </source>
</evidence>
<keyword evidence="3 5" id="KW-0378">Hydrolase</keyword>
<dbReference type="InterPro" id="IPR050131">
    <property type="entry name" value="Peptidase_S8_subtilisin-like"/>
</dbReference>
<organism evidence="9 10">
    <name type="scientific">Svornostia abyssi</name>
    <dbReference type="NCBI Taxonomy" id="2898438"/>
    <lineage>
        <taxon>Bacteria</taxon>
        <taxon>Bacillati</taxon>
        <taxon>Actinomycetota</taxon>
        <taxon>Thermoleophilia</taxon>
        <taxon>Solirubrobacterales</taxon>
        <taxon>Baekduiaceae</taxon>
        <taxon>Svornostia</taxon>
    </lineage>
</organism>
<dbReference type="InterPro" id="IPR023827">
    <property type="entry name" value="Peptidase_S8_Asp-AS"/>
</dbReference>
<evidence type="ECO:0000256" key="2">
    <source>
        <dbReference type="ARBA" id="ARBA00022670"/>
    </source>
</evidence>
<dbReference type="InterPro" id="IPR000209">
    <property type="entry name" value="Peptidase_S8/S53_dom"/>
</dbReference>
<dbReference type="PROSITE" id="PS00136">
    <property type="entry name" value="SUBTILASE_ASP"/>
    <property type="match status" value="1"/>
</dbReference>
<dbReference type="InterPro" id="IPR015500">
    <property type="entry name" value="Peptidase_S8_subtilisin-rel"/>
</dbReference>
<dbReference type="PANTHER" id="PTHR43806">
    <property type="entry name" value="PEPTIDASE S8"/>
    <property type="match status" value="1"/>
</dbReference>
<comment type="similarity">
    <text evidence="1 5 6">Belongs to the peptidase S8 family.</text>
</comment>
<evidence type="ECO:0000256" key="6">
    <source>
        <dbReference type="RuleBase" id="RU003355"/>
    </source>
</evidence>
<evidence type="ECO:0000256" key="7">
    <source>
        <dbReference type="SAM" id="SignalP"/>
    </source>
</evidence>
<dbReference type="PRINTS" id="PR00723">
    <property type="entry name" value="SUBTILISIN"/>
</dbReference>
<evidence type="ECO:0000313" key="9">
    <source>
        <dbReference type="EMBL" id="UUY03709.1"/>
    </source>
</evidence>
<dbReference type="InterPro" id="IPR036852">
    <property type="entry name" value="Peptidase_S8/S53_dom_sf"/>
</dbReference>
<dbReference type="InterPro" id="IPR034193">
    <property type="entry name" value="PCSK9_ProteinaseK-like"/>
</dbReference>
<evidence type="ECO:0000313" key="10">
    <source>
        <dbReference type="Proteomes" id="UP001058860"/>
    </source>
</evidence>
<dbReference type="SUPFAM" id="SSF52743">
    <property type="entry name" value="Subtilisin-like"/>
    <property type="match status" value="1"/>
</dbReference>
<sequence>MSRGNLRRACVAAALGGVVLCAVPSGASAERYIVQLDRSDGKASQRRAAIDQRLNRVQGDVVRSFDNAINGIVVDLPPGQTPASAGIPDIVRAEPDAIVTTQATQANPPWGLDRIDQQLLPLSLSFTYGTTGAGVTAYVIDTGIRPTHTDFGGRARVGYDALGGDGVDCNGHGTHVAGTIGGTTYGVAKGVSLVGVRTLSCTGSGSISQIVAGIDWVIRDHAAGVPAVANMSLGGSANSTLDTAVTNLINDGVSTAVAAGNSKADACKSSPARVTRALTAGASDTKDVFASFSNYGTCVDVIAPGVGVLSASQSSDTATASLSGTSMASPHVAGAAARVLQGAPAATPDQVASTVVGQAVTGKVTALPRTCTYLIWGCAVRTPNRLLQSTS</sequence>
<feature type="active site" description="Charge relay system" evidence="5">
    <location>
        <position position="141"/>
    </location>
</feature>
<feature type="signal peptide" evidence="7">
    <location>
        <begin position="1"/>
        <end position="29"/>
    </location>
</feature>
<keyword evidence="10" id="KW-1185">Reference proteome</keyword>
<dbReference type="CDD" id="cd04077">
    <property type="entry name" value="Peptidases_S8_PCSK9_ProteinaseK_like"/>
    <property type="match status" value="1"/>
</dbReference>
<feature type="active site" description="Charge relay system" evidence="5">
    <location>
        <position position="326"/>
    </location>
</feature>
<evidence type="ECO:0000256" key="3">
    <source>
        <dbReference type="ARBA" id="ARBA00022801"/>
    </source>
</evidence>
<keyword evidence="4 5" id="KW-0720">Serine protease</keyword>
<dbReference type="Proteomes" id="UP001058860">
    <property type="component" value="Chromosome"/>
</dbReference>
<dbReference type="Gene3D" id="3.40.50.200">
    <property type="entry name" value="Peptidase S8/S53 domain"/>
    <property type="match status" value="1"/>
</dbReference>
<dbReference type="PROSITE" id="PS00138">
    <property type="entry name" value="SUBTILASE_SER"/>
    <property type="match status" value="1"/>
</dbReference>
<dbReference type="Pfam" id="PF00082">
    <property type="entry name" value="Peptidase_S8"/>
    <property type="match status" value="1"/>
</dbReference>
<feature type="chain" id="PRO_5045779160" evidence="7">
    <location>
        <begin position="30"/>
        <end position="391"/>
    </location>
</feature>
<dbReference type="InterPro" id="IPR023828">
    <property type="entry name" value="Peptidase_S8_Ser-AS"/>
</dbReference>
<evidence type="ECO:0000256" key="4">
    <source>
        <dbReference type="ARBA" id="ARBA00022825"/>
    </source>
</evidence>
<dbReference type="PROSITE" id="PS00137">
    <property type="entry name" value="SUBTILASE_HIS"/>
    <property type="match status" value="1"/>
</dbReference>
<protein>
    <submittedName>
        <fullName evidence="9">S8 family peptidase</fullName>
    </submittedName>
</protein>
<proteinExistence type="inferred from homology"/>
<dbReference type="Gene3D" id="3.30.70.80">
    <property type="entry name" value="Peptidase S8 propeptide/proteinase inhibitor I9"/>
    <property type="match status" value="1"/>
</dbReference>
<keyword evidence="2 5" id="KW-0645">Protease</keyword>
<gene>
    <name evidence="9" type="ORF">LRS13_24100</name>
</gene>
<dbReference type="RefSeq" id="WP_353864211.1">
    <property type="nucleotide sequence ID" value="NZ_CP088295.1"/>
</dbReference>
<keyword evidence="7" id="KW-0732">Signal</keyword>
<evidence type="ECO:0000256" key="1">
    <source>
        <dbReference type="ARBA" id="ARBA00011073"/>
    </source>
</evidence>
<name>A0ABY5PGD1_9ACTN</name>
<feature type="active site" description="Charge relay system" evidence="5">
    <location>
        <position position="172"/>
    </location>
</feature>
<dbReference type="InterPro" id="IPR022398">
    <property type="entry name" value="Peptidase_S8_His-AS"/>
</dbReference>
<dbReference type="EMBL" id="CP088295">
    <property type="protein sequence ID" value="UUY03709.1"/>
    <property type="molecule type" value="Genomic_DNA"/>
</dbReference>